<name>A0A1H3KRW0_9RHOB</name>
<protein>
    <submittedName>
        <fullName evidence="1">Uncharacterized protein</fullName>
    </submittedName>
</protein>
<dbReference type="STRING" id="321339.SAMN05444340_11064"/>
<proteinExistence type="predicted"/>
<keyword evidence="2" id="KW-1185">Reference proteome</keyword>
<evidence type="ECO:0000313" key="1">
    <source>
        <dbReference type="EMBL" id="SDY54746.1"/>
    </source>
</evidence>
<evidence type="ECO:0000313" key="2">
    <source>
        <dbReference type="Proteomes" id="UP000199286"/>
    </source>
</evidence>
<organism evidence="1 2">
    <name type="scientific">Citreimonas salinaria</name>
    <dbReference type="NCBI Taxonomy" id="321339"/>
    <lineage>
        <taxon>Bacteria</taxon>
        <taxon>Pseudomonadati</taxon>
        <taxon>Pseudomonadota</taxon>
        <taxon>Alphaproteobacteria</taxon>
        <taxon>Rhodobacterales</taxon>
        <taxon>Roseobacteraceae</taxon>
        <taxon>Citreimonas</taxon>
    </lineage>
</organism>
<dbReference type="AlphaFoldDB" id="A0A1H3KRW0"/>
<dbReference type="Proteomes" id="UP000199286">
    <property type="component" value="Unassembled WGS sequence"/>
</dbReference>
<accession>A0A1H3KRW0</accession>
<reference evidence="1 2" key="1">
    <citation type="submission" date="2016-10" db="EMBL/GenBank/DDBJ databases">
        <authorList>
            <person name="de Groot N.N."/>
        </authorList>
    </citation>
    <scope>NUCLEOTIDE SEQUENCE [LARGE SCALE GENOMIC DNA]</scope>
    <source>
        <strain evidence="1 2">DSM 26880</strain>
    </source>
</reference>
<gene>
    <name evidence="1" type="ORF">SAMN05444340_11064</name>
</gene>
<dbReference type="EMBL" id="FNPF01000010">
    <property type="protein sequence ID" value="SDY54746.1"/>
    <property type="molecule type" value="Genomic_DNA"/>
</dbReference>
<sequence>MDVQSEFRVGKAGQYWAVFRGAHRVSPTYVRHEEAEDRRQRLARRAASKMRPCISCSALFRSEGPHHRMCPGCRTKSASADWMSREVL</sequence>